<comment type="caution">
    <text evidence="2">The sequence shown here is derived from an EMBL/GenBank/DDBJ whole genome shotgun (WGS) entry which is preliminary data.</text>
</comment>
<name>A0AAV4B4Y1_9GAST</name>
<sequence length="90" mass="10088">MEGLSRTNPSPSISNDTDTGDSSSRSRSTPSPDGHSKNKTPLRGACGRMDCKLKNVELNDFLRKRGIADLPTLRFRRNLLRRQGKNYALR</sequence>
<evidence type="ECO:0000313" key="2">
    <source>
        <dbReference type="EMBL" id="GFO13749.1"/>
    </source>
</evidence>
<reference evidence="2 3" key="1">
    <citation type="journal article" date="2021" name="Elife">
        <title>Chloroplast acquisition without the gene transfer in kleptoplastic sea slugs, Plakobranchus ocellatus.</title>
        <authorList>
            <person name="Maeda T."/>
            <person name="Takahashi S."/>
            <person name="Yoshida T."/>
            <person name="Shimamura S."/>
            <person name="Takaki Y."/>
            <person name="Nagai Y."/>
            <person name="Toyoda A."/>
            <person name="Suzuki Y."/>
            <person name="Arimoto A."/>
            <person name="Ishii H."/>
            <person name="Satoh N."/>
            <person name="Nishiyama T."/>
            <person name="Hasebe M."/>
            <person name="Maruyama T."/>
            <person name="Minagawa J."/>
            <person name="Obokata J."/>
            <person name="Shigenobu S."/>
        </authorList>
    </citation>
    <scope>NUCLEOTIDE SEQUENCE [LARGE SCALE GENOMIC DNA]</scope>
</reference>
<dbReference type="Proteomes" id="UP000735302">
    <property type="component" value="Unassembled WGS sequence"/>
</dbReference>
<organism evidence="2 3">
    <name type="scientific">Plakobranchus ocellatus</name>
    <dbReference type="NCBI Taxonomy" id="259542"/>
    <lineage>
        <taxon>Eukaryota</taxon>
        <taxon>Metazoa</taxon>
        <taxon>Spiralia</taxon>
        <taxon>Lophotrochozoa</taxon>
        <taxon>Mollusca</taxon>
        <taxon>Gastropoda</taxon>
        <taxon>Heterobranchia</taxon>
        <taxon>Euthyneura</taxon>
        <taxon>Panpulmonata</taxon>
        <taxon>Sacoglossa</taxon>
        <taxon>Placobranchoidea</taxon>
        <taxon>Plakobranchidae</taxon>
        <taxon>Plakobranchus</taxon>
    </lineage>
</organism>
<keyword evidence="3" id="KW-1185">Reference proteome</keyword>
<feature type="region of interest" description="Disordered" evidence="1">
    <location>
        <begin position="1"/>
        <end position="46"/>
    </location>
</feature>
<evidence type="ECO:0000256" key="1">
    <source>
        <dbReference type="SAM" id="MobiDB-lite"/>
    </source>
</evidence>
<proteinExistence type="predicted"/>
<feature type="compositionally biased region" description="Polar residues" evidence="1">
    <location>
        <begin position="1"/>
        <end position="15"/>
    </location>
</feature>
<dbReference type="EMBL" id="BLXT01004499">
    <property type="protein sequence ID" value="GFO13749.1"/>
    <property type="molecule type" value="Genomic_DNA"/>
</dbReference>
<dbReference type="AlphaFoldDB" id="A0AAV4B4Y1"/>
<protein>
    <submittedName>
        <fullName evidence="2">Uncharacterized protein</fullName>
    </submittedName>
</protein>
<evidence type="ECO:0000313" key="3">
    <source>
        <dbReference type="Proteomes" id="UP000735302"/>
    </source>
</evidence>
<feature type="compositionally biased region" description="Low complexity" evidence="1">
    <location>
        <begin position="16"/>
        <end position="33"/>
    </location>
</feature>
<gene>
    <name evidence="2" type="ORF">PoB_004025400</name>
</gene>
<accession>A0AAV4B4Y1</accession>